<protein>
    <recommendedName>
        <fullName evidence="3">Transglycosylase SLT domain-containing protein</fullName>
    </recommendedName>
</protein>
<sequence length="259" mass="26297">MSTHSRAFVTVAAIGVLAVIAVVVMVVLSPRVTPPGGAPGPSEKPGPDYALAADPPPVAAERTRRGVAGLADAGWVDRVSAASGIPARALAAYAGVAIAKARAMPACGLGWTTLAGIGLVESDHGRHGGSSVEEDGTVSPPIFGIALDGSASSHIPDSDGGTFDGDAKFDRAVGPMQLIPQTWRNWHVDGSGDGKEDPQNIDDAVLATANYLCRASGDMADRAGWRAGILAFNSSNAYVQSVANAANRYAADAGDFVVP</sequence>
<name>A0A4V3I9N0_9MICO</name>
<dbReference type="GO" id="GO:0009253">
    <property type="term" value="P:peptidoglycan catabolic process"/>
    <property type="evidence" value="ECO:0007669"/>
    <property type="project" value="TreeGrafter"/>
</dbReference>
<organism evidence="4 5">
    <name type="scientific">Terrimesophilobacter mesophilus</name>
    <dbReference type="NCBI Taxonomy" id="433647"/>
    <lineage>
        <taxon>Bacteria</taxon>
        <taxon>Bacillati</taxon>
        <taxon>Actinomycetota</taxon>
        <taxon>Actinomycetes</taxon>
        <taxon>Micrococcales</taxon>
        <taxon>Microbacteriaceae</taxon>
        <taxon>Terrimesophilobacter</taxon>
    </lineage>
</organism>
<evidence type="ECO:0000259" key="3">
    <source>
        <dbReference type="Pfam" id="PF13406"/>
    </source>
</evidence>
<reference evidence="4 5" key="1">
    <citation type="submission" date="2019-03" db="EMBL/GenBank/DDBJ databases">
        <title>Genomics of glacier-inhabiting Cryobacterium strains.</title>
        <authorList>
            <person name="Liu Q."/>
            <person name="Xin Y.-H."/>
        </authorList>
    </citation>
    <scope>NUCLEOTIDE SEQUENCE [LARGE SCALE GENOMIC DNA]</scope>
    <source>
        <strain evidence="4 5">CGMCC 1.10440</strain>
    </source>
</reference>
<evidence type="ECO:0000256" key="1">
    <source>
        <dbReference type="SAM" id="MobiDB-lite"/>
    </source>
</evidence>
<keyword evidence="2" id="KW-0812">Transmembrane</keyword>
<dbReference type="SUPFAM" id="SSF53955">
    <property type="entry name" value="Lysozyme-like"/>
    <property type="match status" value="1"/>
</dbReference>
<dbReference type="OrthoDB" id="9796191at2"/>
<dbReference type="Proteomes" id="UP000298488">
    <property type="component" value="Unassembled WGS sequence"/>
</dbReference>
<keyword evidence="5" id="KW-1185">Reference proteome</keyword>
<dbReference type="RefSeq" id="WP_104095995.1">
    <property type="nucleotide sequence ID" value="NZ_JACHBP010000001.1"/>
</dbReference>
<dbReference type="AlphaFoldDB" id="A0A4V3I9N0"/>
<dbReference type="PANTHER" id="PTHR30163">
    <property type="entry name" value="MEMBRANE-BOUND LYTIC MUREIN TRANSGLYCOSYLASE B"/>
    <property type="match status" value="1"/>
</dbReference>
<dbReference type="InterPro" id="IPR043426">
    <property type="entry name" value="MltB-like"/>
</dbReference>
<evidence type="ECO:0000313" key="4">
    <source>
        <dbReference type="EMBL" id="TFB80128.1"/>
    </source>
</evidence>
<comment type="caution">
    <text evidence="4">The sequence shown here is derived from an EMBL/GenBank/DDBJ whole genome shotgun (WGS) entry which is preliminary data.</text>
</comment>
<feature type="domain" description="Transglycosylase SLT" evidence="3">
    <location>
        <begin position="172"/>
        <end position="215"/>
    </location>
</feature>
<dbReference type="EMBL" id="SOFI01000003">
    <property type="protein sequence ID" value="TFB80128.1"/>
    <property type="molecule type" value="Genomic_DNA"/>
</dbReference>
<keyword evidence="2" id="KW-0472">Membrane</keyword>
<gene>
    <name evidence="4" type="ORF">E3N84_08795</name>
</gene>
<feature type="compositionally biased region" description="Pro residues" evidence="1">
    <location>
        <begin position="34"/>
        <end position="44"/>
    </location>
</feature>
<dbReference type="Pfam" id="PF13406">
    <property type="entry name" value="SLT_2"/>
    <property type="match status" value="1"/>
</dbReference>
<proteinExistence type="predicted"/>
<feature type="region of interest" description="Disordered" evidence="1">
    <location>
        <begin position="34"/>
        <end position="54"/>
    </location>
</feature>
<dbReference type="InterPro" id="IPR031304">
    <property type="entry name" value="SLT_2"/>
</dbReference>
<dbReference type="CDD" id="cd13399">
    <property type="entry name" value="Slt35-like"/>
    <property type="match status" value="1"/>
</dbReference>
<accession>A0A4V3I9N0</accession>
<dbReference type="GO" id="GO:0008933">
    <property type="term" value="F:peptidoglycan lytic transglycosylase activity"/>
    <property type="evidence" value="ECO:0007669"/>
    <property type="project" value="TreeGrafter"/>
</dbReference>
<dbReference type="PANTHER" id="PTHR30163:SF8">
    <property type="entry name" value="LYTIC MUREIN TRANSGLYCOSYLASE"/>
    <property type="match status" value="1"/>
</dbReference>
<dbReference type="Gene3D" id="1.10.530.10">
    <property type="match status" value="1"/>
</dbReference>
<evidence type="ECO:0000313" key="5">
    <source>
        <dbReference type="Proteomes" id="UP000298488"/>
    </source>
</evidence>
<feature type="transmembrane region" description="Helical" evidence="2">
    <location>
        <begin position="7"/>
        <end position="28"/>
    </location>
</feature>
<keyword evidence="2" id="KW-1133">Transmembrane helix</keyword>
<dbReference type="InterPro" id="IPR023346">
    <property type="entry name" value="Lysozyme-like_dom_sf"/>
</dbReference>
<evidence type="ECO:0000256" key="2">
    <source>
        <dbReference type="SAM" id="Phobius"/>
    </source>
</evidence>